<protein>
    <submittedName>
        <fullName evidence="2">Uncharacterized protein LOC115623190</fullName>
    </submittedName>
</protein>
<accession>A0A6J2TDS5</accession>
<proteinExistence type="predicted"/>
<name>A0A6J2TDS5_DROLE</name>
<dbReference type="Proteomes" id="UP000504634">
    <property type="component" value="Unplaced"/>
</dbReference>
<sequence length="160" mass="19434">MQPLSEFWSRSLPVRKSQDCNNIFHNPPERIYFYASFEKKHEDPPMGLLLGWEFGRQWLEERQHFLREKRIMAKENYIEPDFNWWLNKRKRIKQRKNFQKKPQPPGKTCNITAFTKAKEARRIREEERQKRLAGWSAASGEVDNKVECKCKTYRDRSTKK</sequence>
<dbReference type="AlphaFoldDB" id="A0A6J2TDS5"/>
<dbReference type="GeneID" id="115623190"/>
<keyword evidence="1" id="KW-1185">Reference proteome</keyword>
<dbReference type="OrthoDB" id="7847692at2759"/>
<organism evidence="1 2">
    <name type="scientific">Drosophila lebanonensis</name>
    <name type="common">Fruit fly</name>
    <name type="synonym">Scaptodrosophila lebanonensis</name>
    <dbReference type="NCBI Taxonomy" id="7225"/>
    <lineage>
        <taxon>Eukaryota</taxon>
        <taxon>Metazoa</taxon>
        <taxon>Ecdysozoa</taxon>
        <taxon>Arthropoda</taxon>
        <taxon>Hexapoda</taxon>
        <taxon>Insecta</taxon>
        <taxon>Pterygota</taxon>
        <taxon>Neoptera</taxon>
        <taxon>Endopterygota</taxon>
        <taxon>Diptera</taxon>
        <taxon>Brachycera</taxon>
        <taxon>Muscomorpha</taxon>
        <taxon>Ephydroidea</taxon>
        <taxon>Drosophilidae</taxon>
        <taxon>Scaptodrosophila</taxon>
    </lineage>
</organism>
<evidence type="ECO:0000313" key="2">
    <source>
        <dbReference type="RefSeq" id="XP_030373273.1"/>
    </source>
</evidence>
<reference evidence="2" key="1">
    <citation type="submission" date="2025-08" db="UniProtKB">
        <authorList>
            <consortium name="RefSeq"/>
        </authorList>
    </citation>
    <scope>IDENTIFICATION</scope>
    <source>
        <strain evidence="2">11010-0011.00</strain>
        <tissue evidence="2">Whole body</tissue>
    </source>
</reference>
<dbReference type="RefSeq" id="XP_030373273.1">
    <property type="nucleotide sequence ID" value="XM_030517413.1"/>
</dbReference>
<gene>
    <name evidence="2" type="primary">LOC115623190</name>
</gene>
<evidence type="ECO:0000313" key="1">
    <source>
        <dbReference type="Proteomes" id="UP000504634"/>
    </source>
</evidence>